<keyword evidence="3 6" id="KW-0812">Transmembrane</keyword>
<reference evidence="7 8" key="1">
    <citation type="submission" date="2024-01" db="EMBL/GenBank/DDBJ databases">
        <title>The genome of the rayed Mediterranean limpet Patella caerulea (Linnaeus, 1758).</title>
        <authorList>
            <person name="Anh-Thu Weber A."/>
            <person name="Halstead-Nussloch G."/>
        </authorList>
    </citation>
    <scope>NUCLEOTIDE SEQUENCE [LARGE SCALE GENOMIC DNA]</scope>
    <source>
        <strain evidence="7">AATW-2023a</strain>
        <tissue evidence="7">Whole specimen</tissue>
    </source>
</reference>
<dbReference type="GO" id="GO:0005249">
    <property type="term" value="F:voltage-gated potassium channel activity"/>
    <property type="evidence" value="ECO:0007669"/>
    <property type="project" value="InterPro"/>
</dbReference>
<comment type="subcellular location">
    <subcellularLocation>
        <location evidence="1">Membrane</location>
        <topology evidence="1">Single-pass membrane protein</topology>
    </subcellularLocation>
</comment>
<comment type="caution">
    <text evidence="7">The sequence shown here is derived from an EMBL/GenBank/DDBJ whole genome shotgun (WGS) entry which is preliminary data.</text>
</comment>
<evidence type="ECO:0000256" key="1">
    <source>
        <dbReference type="ARBA" id="ARBA00004167"/>
    </source>
</evidence>
<evidence type="ECO:0000256" key="6">
    <source>
        <dbReference type="SAM" id="Phobius"/>
    </source>
</evidence>
<evidence type="ECO:0000313" key="7">
    <source>
        <dbReference type="EMBL" id="KAK6179760.1"/>
    </source>
</evidence>
<gene>
    <name evidence="7" type="ORF">SNE40_012046</name>
</gene>
<proteinExistence type="inferred from homology"/>
<dbReference type="InterPro" id="IPR000369">
    <property type="entry name" value="K_chnl_KCNE"/>
</dbReference>
<protein>
    <submittedName>
        <fullName evidence="7">Uncharacterized protein</fullName>
    </submittedName>
</protein>
<sequence length="135" mass="15301">MTNNTTSGQLILTALRPNCETIPAILTGSNTNSTSSEHNETDRGAVVYIIAVLVFYSFGVLVMIVQYLKTEKKELEEEAALDSFFRGMPDKRVEREHRVNRMAIHAFHTLTSMSYDDDDPELDFQRKSPMLVTDL</sequence>
<accession>A0AAN8PZ13</accession>
<feature type="transmembrane region" description="Helical" evidence="6">
    <location>
        <begin position="45"/>
        <end position="65"/>
    </location>
</feature>
<organism evidence="7 8">
    <name type="scientific">Patella caerulea</name>
    <name type="common">Rayed Mediterranean limpet</name>
    <dbReference type="NCBI Taxonomy" id="87958"/>
    <lineage>
        <taxon>Eukaryota</taxon>
        <taxon>Metazoa</taxon>
        <taxon>Spiralia</taxon>
        <taxon>Lophotrochozoa</taxon>
        <taxon>Mollusca</taxon>
        <taxon>Gastropoda</taxon>
        <taxon>Patellogastropoda</taxon>
        <taxon>Patelloidea</taxon>
        <taxon>Patellidae</taxon>
        <taxon>Patella</taxon>
    </lineage>
</organism>
<evidence type="ECO:0000313" key="8">
    <source>
        <dbReference type="Proteomes" id="UP001347796"/>
    </source>
</evidence>
<evidence type="ECO:0000256" key="2">
    <source>
        <dbReference type="ARBA" id="ARBA00005688"/>
    </source>
</evidence>
<evidence type="ECO:0000256" key="3">
    <source>
        <dbReference type="ARBA" id="ARBA00022692"/>
    </source>
</evidence>
<evidence type="ECO:0000256" key="4">
    <source>
        <dbReference type="ARBA" id="ARBA00022989"/>
    </source>
</evidence>
<comment type="similarity">
    <text evidence="2">Belongs to the potassium channel KCNE family.</text>
</comment>
<dbReference type="EMBL" id="JAZGQO010000008">
    <property type="protein sequence ID" value="KAK6179760.1"/>
    <property type="molecule type" value="Genomic_DNA"/>
</dbReference>
<name>A0AAN8PZ13_PATCE</name>
<dbReference type="Pfam" id="PF02060">
    <property type="entry name" value="ISK_Channel"/>
    <property type="match status" value="1"/>
</dbReference>
<keyword evidence="4 6" id="KW-1133">Transmembrane helix</keyword>
<keyword evidence="8" id="KW-1185">Reference proteome</keyword>
<dbReference type="Proteomes" id="UP001347796">
    <property type="component" value="Unassembled WGS sequence"/>
</dbReference>
<dbReference type="GO" id="GO:0016020">
    <property type="term" value="C:membrane"/>
    <property type="evidence" value="ECO:0007669"/>
    <property type="project" value="UniProtKB-SubCell"/>
</dbReference>
<evidence type="ECO:0000256" key="5">
    <source>
        <dbReference type="ARBA" id="ARBA00023136"/>
    </source>
</evidence>
<dbReference type="AlphaFoldDB" id="A0AAN8PZ13"/>
<keyword evidence="5 6" id="KW-0472">Membrane</keyword>